<keyword evidence="1" id="KW-0479">Metal-binding</keyword>
<evidence type="ECO:0000256" key="4">
    <source>
        <dbReference type="PROSITE-ProRule" id="PRU00175"/>
    </source>
</evidence>
<dbReference type="STRING" id="451379.A0A0N5A9W5"/>
<proteinExistence type="predicted"/>
<dbReference type="SUPFAM" id="SSF57850">
    <property type="entry name" value="RING/U-box"/>
    <property type="match status" value="1"/>
</dbReference>
<dbReference type="WBParaSite" id="SMUV_0000092301-mRNA-1">
    <property type="protein sequence ID" value="SMUV_0000092301-mRNA-1"/>
    <property type="gene ID" value="SMUV_0000092301"/>
</dbReference>
<keyword evidence="7" id="KW-1185">Reference proteome</keyword>
<keyword evidence="2 4" id="KW-0863">Zinc-finger</keyword>
<feature type="compositionally biased region" description="Polar residues" evidence="5">
    <location>
        <begin position="148"/>
        <end position="158"/>
    </location>
</feature>
<dbReference type="AlphaFoldDB" id="A0A0N5A9W5"/>
<keyword evidence="3" id="KW-0862">Zinc</keyword>
<feature type="domain" description="RING-type" evidence="6">
    <location>
        <begin position="51"/>
        <end position="85"/>
    </location>
</feature>
<dbReference type="InterPro" id="IPR013083">
    <property type="entry name" value="Znf_RING/FYVE/PHD"/>
</dbReference>
<name>A0A0N5A9W5_9BILA</name>
<sequence length="491" mass="55475">MIEKGSRTLSSDNNPTTTLKLYSYETQRQFAEMINVDTGVIRQEWLSELICTVCNQTLKRTKVTPCLHRFCATCVNGCKRCPKCSEPIFKKSLLKNDTNTDAIIDKFLISPKRERVRRRVTELGHIYFSNRRNSKRWQNGYVKILKNLPTTSSPSQRNRPSKHLIGSSEADSEGNSKIDDAIFMRNGSEIFNESDVAVTSSVSDVNAKRISHQIHNKNYTVSSTTNGMSPVDSLHTPVVTLQKKTPNTQDSEGQKLNVLGHNTTEATDTTRKHAQVSSGYSVSDTPTVSLASDVVLPKKGDKIAGSAELRPPSIFDGLDTSISAEEMFFLLRQHLYPDCETEVILSPHASVFSDHDIPNSARRPHFIFCEPQAKVEHLCAYVVQRTKLLLKEKNTTFKKKVEICAVKMELSAKDVFVMNMAGEGRYSKMEICSPAEAESVRLFSIQYPFKDLYKHFIALEEERTVESLKEQFVGETIKPLRLVYRFVDDLD</sequence>
<dbReference type="Proteomes" id="UP000046393">
    <property type="component" value="Unplaced"/>
</dbReference>
<dbReference type="SMART" id="SM00184">
    <property type="entry name" value="RING"/>
    <property type="match status" value="1"/>
</dbReference>
<dbReference type="Gene3D" id="3.10.20.90">
    <property type="entry name" value="Phosphatidylinositol 3-kinase Catalytic Subunit, Chain A, domain 1"/>
    <property type="match status" value="1"/>
</dbReference>
<dbReference type="GO" id="GO:0008270">
    <property type="term" value="F:zinc ion binding"/>
    <property type="evidence" value="ECO:0007669"/>
    <property type="project" value="UniProtKB-KW"/>
</dbReference>
<evidence type="ECO:0000256" key="2">
    <source>
        <dbReference type="ARBA" id="ARBA00022771"/>
    </source>
</evidence>
<dbReference type="Gene3D" id="3.30.40.10">
    <property type="entry name" value="Zinc/RING finger domain, C3HC4 (zinc finger)"/>
    <property type="match status" value="1"/>
</dbReference>
<protein>
    <submittedName>
        <fullName evidence="8">RING-type domain-containing protein</fullName>
    </submittedName>
</protein>
<dbReference type="PROSITE" id="PS50089">
    <property type="entry name" value="ZF_RING_2"/>
    <property type="match status" value="1"/>
</dbReference>
<evidence type="ECO:0000256" key="3">
    <source>
        <dbReference type="ARBA" id="ARBA00022833"/>
    </source>
</evidence>
<dbReference type="InterPro" id="IPR017907">
    <property type="entry name" value="Znf_RING_CS"/>
</dbReference>
<reference evidence="8" key="1">
    <citation type="submission" date="2016-04" db="UniProtKB">
        <authorList>
            <consortium name="WormBaseParasite"/>
        </authorList>
    </citation>
    <scope>IDENTIFICATION</scope>
</reference>
<evidence type="ECO:0000256" key="5">
    <source>
        <dbReference type="SAM" id="MobiDB-lite"/>
    </source>
</evidence>
<dbReference type="PROSITE" id="PS00518">
    <property type="entry name" value="ZF_RING_1"/>
    <property type="match status" value="1"/>
</dbReference>
<evidence type="ECO:0000259" key="6">
    <source>
        <dbReference type="PROSITE" id="PS50089"/>
    </source>
</evidence>
<evidence type="ECO:0000256" key="1">
    <source>
        <dbReference type="ARBA" id="ARBA00022723"/>
    </source>
</evidence>
<accession>A0A0N5A9W5</accession>
<feature type="region of interest" description="Disordered" evidence="5">
    <location>
        <begin position="148"/>
        <end position="176"/>
    </location>
</feature>
<evidence type="ECO:0000313" key="8">
    <source>
        <dbReference type="WBParaSite" id="SMUV_0000092301-mRNA-1"/>
    </source>
</evidence>
<organism evidence="7 8">
    <name type="scientific">Syphacia muris</name>
    <dbReference type="NCBI Taxonomy" id="451379"/>
    <lineage>
        <taxon>Eukaryota</taxon>
        <taxon>Metazoa</taxon>
        <taxon>Ecdysozoa</taxon>
        <taxon>Nematoda</taxon>
        <taxon>Chromadorea</taxon>
        <taxon>Rhabditida</taxon>
        <taxon>Spirurina</taxon>
        <taxon>Oxyuridomorpha</taxon>
        <taxon>Oxyuroidea</taxon>
        <taxon>Oxyuridae</taxon>
        <taxon>Syphacia</taxon>
    </lineage>
</organism>
<evidence type="ECO:0000313" key="7">
    <source>
        <dbReference type="Proteomes" id="UP000046393"/>
    </source>
</evidence>
<dbReference type="InterPro" id="IPR001841">
    <property type="entry name" value="Znf_RING"/>
</dbReference>